<keyword evidence="3" id="KW-0804">Transcription</keyword>
<dbReference type="SUPFAM" id="SSF46785">
    <property type="entry name" value="Winged helix' DNA-binding domain"/>
    <property type="match status" value="1"/>
</dbReference>
<accession>A0AAE8NI73</accession>
<dbReference type="PANTHER" id="PTHR30136">
    <property type="entry name" value="HELIX-TURN-HELIX TRANSCRIPTIONAL REGULATOR, ICLR FAMILY"/>
    <property type="match status" value="1"/>
</dbReference>
<dbReference type="InterPro" id="IPR011991">
    <property type="entry name" value="ArsR-like_HTH"/>
</dbReference>
<dbReference type="InterPro" id="IPR014757">
    <property type="entry name" value="Tscrpt_reg_IclR_C"/>
</dbReference>
<feature type="domain" description="IclR-ED" evidence="5">
    <location>
        <begin position="68"/>
        <end position="251"/>
    </location>
</feature>
<evidence type="ECO:0000313" key="6">
    <source>
        <dbReference type="EMBL" id="SQA51797.1"/>
    </source>
</evidence>
<organism evidence="6 7">
    <name type="scientific">Burkholderia cepacia</name>
    <name type="common">Pseudomonas cepacia</name>
    <dbReference type="NCBI Taxonomy" id="292"/>
    <lineage>
        <taxon>Bacteria</taxon>
        <taxon>Pseudomonadati</taxon>
        <taxon>Pseudomonadota</taxon>
        <taxon>Betaproteobacteria</taxon>
        <taxon>Burkholderiales</taxon>
        <taxon>Burkholderiaceae</taxon>
        <taxon>Burkholderia</taxon>
        <taxon>Burkholderia cepacia complex</taxon>
    </lineage>
</organism>
<dbReference type="CDD" id="cd00090">
    <property type="entry name" value="HTH_ARSR"/>
    <property type="match status" value="1"/>
</dbReference>
<feature type="domain" description="HTH iclR-type" evidence="4">
    <location>
        <begin position="6"/>
        <end position="67"/>
    </location>
</feature>
<dbReference type="EMBL" id="UARD01000030">
    <property type="protein sequence ID" value="SQA51797.1"/>
    <property type="molecule type" value="Genomic_DNA"/>
</dbReference>
<dbReference type="InterPro" id="IPR029016">
    <property type="entry name" value="GAF-like_dom_sf"/>
</dbReference>
<proteinExistence type="predicted"/>
<evidence type="ECO:0000259" key="5">
    <source>
        <dbReference type="PROSITE" id="PS51078"/>
    </source>
</evidence>
<dbReference type="SUPFAM" id="SSF55781">
    <property type="entry name" value="GAF domain-like"/>
    <property type="match status" value="1"/>
</dbReference>
<dbReference type="Gene3D" id="1.10.10.10">
    <property type="entry name" value="Winged helix-like DNA-binding domain superfamily/Winged helix DNA-binding domain"/>
    <property type="match status" value="1"/>
</dbReference>
<dbReference type="Pfam" id="PF01614">
    <property type="entry name" value="IclR_C"/>
    <property type="match status" value="1"/>
</dbReference>
<dbReference type="Pfam" id="PF09339">
    <property type="entry name" value="HTH_IclR"/>
    <property type="match status" value="1"/>
</dbReference>
<evidence type="ECO:0000259" key="4">
    <source>
        <dbReference type="PROSITE" id="PS51077"/>
    </source>
</evidence>
<dbReference type="GO" id="GO:0045892">
    <property type="term" value="P:negative regulation of DNA-templated transcription"/>
    <property type="evidence" value="ECO:0007669"/>
    <property type="project" value="TreeGrafter"/>
</dbReference>
<dbReference type="InterPro" id="IPR005471">
    <property type="entry name" value="Tscrpt_reg_IclR_N"/>
</dbReference>
<dbReference type="InterPro" id="IPR036390">
    <property type="entry name" value="WH_DNA-bd_sf"/>
</dbReference>
<evidence type="ECO:0000256" key="2">
    <source>
        <dbReference type="ARBA" id="ARBA00023125"/>
    </source>
</evidence>
<keyword evidence="2 6" id="KW-0238">DNA-binding</keyword>
<dbReference type="AlphaFoldDB" id="A0AAE8NI73"/>
<dbReference type="Proteomes" id="UP000250416">
    <property type="component" value="Unassembled WGS sequence"/>
</dbReference>
<protein>
    <submittedName>
        <fullName evidence="6">DNA-binding transcriptional activator MhpR</fullName>
    </submittedName>
</protein>
<sequence>MSDATIRSFLRGLDVLKALNTTNYLTALELSRAASLPRPTVYRVLETLMQAGYVVRDEVTDVYSLTEKVTALSCGYGRSAHVIELAKPLVKEFSEEICWPSYLHVREEGEMVTRAIFRSPRALTYPRIGKRHSLAGSAPGRAYLSSLPTEERQRWLVVPGAAARDATAQQWDLNQMNSLIRDAALLGCGFREGGIVPRTCSISVPIRNGNDAAVYWTIVMMSSVLTVNKAISNYLAGAQAVVEKVERMVRSTDRQLAPELH</sequence>
<dbReference type="SMART" id="SM00346">
    <property type="entry name" value="HTH_ICLR"/>
    <property type="match status" value="1"/>
</dbReference>
<dbReference type="InterPro" id="IPR050707">
    <property type="entry name" value="HTH_MetabolicPath_Reg"/>
</dbReference>
<dbReference type="InterPro" id="IPR036388">
    <property type="entry name" value="WH-like_DNA-bd_sf"/>
</dbReference>
<name>A0AAE8NI73_BURCE</name>
<dbReference type="RefSeq" id="WP_059623622.1">
    <property type="nucleotide sequence ID" value="NZ_CADEUP010000007.1"/>
</dbReference>
<dbReference type="GO" id="GO:0003700">
    <property type="term" value="F:DNA-binding transcription factor activity"/>
    <property type="evidence" value="ECO:0007669"/>
    <property type="project" value="TreeGrafter"/>
</dbReference>
<dbReference type="PROSITE" id="PS51078">
    <property type="entry name" value="ICLR_ED"/>
    <property type="match status" value="1"/>
</dbReference>
<dbReference type="PROSITE" id="PS51077">
    <property type="entry name" value="HTH_ICLR"/>
    <property type="match status" value="1"/>
</dbReference>
<evidence type="ECO:0000313" key="7">
    <source>
        <dbReference type="Proteomes" id="UP000250416"/>
    </source>
</evidence>
<dbReference type="Gene3D" id="3.30.450.40">
    <property type="match status" value="1"/>
</dbReference>
<keyword evidence="1" id="KW-0805">Transcription regulation</keyword>
<reference evidence="6 7" key="1">
    <citation type="submission" date="2018-06" db="EMBL/GenBank/DDBJ databases">
        <authorList>
            <consortium name="Pathogen Informatics"/>
            <person name="Doyle S."/>
        </authorList>
    </citation>
    <scope>NUCLEOTIDE SEQUENCE [LARGE SCALE GENOMIC DNA]</scope>
    <source>
        <strain evidence="6 7">NCTC10661</strain>
    </source>
</reference>
<gene>
    <name evidence="6" type="primary">kdgR_6</name>
    <name evidence="6" type="ORF">NCTC10661_04964</name>
</gene>
<evidence type="ECO:0000256" key="3">
    <source>
        <dbReference type="ARBA" id="ARBA00023163"/>
    </source>
</evidence>
<dbReference type="PANTHER" id="PTHR30136:SF23">
    <property type="entry name" value="DNA-BINDING TRANSCRIPTIONAL ACTIVATOR MHPR"/>
    <property type="match status" value="1"/>
</dbReference>
<dbReference type="GO" id="GO:0003677">
    <property type="term" value="F:DNA binding"/>
    <property type="evidence" value="ECO:0007669"/>
    <property type="project" value="UniProtKB-KW"/>
</dbReference>
<evidence type="ECO:0000256" key="1">
    <source>
        <dbReference type="ARBA" id="ARBA00023015"/>
    </source>
</evidence>
<comment type="caution">
    <text evidence="6">The sequence shown here is derived from an EMBL/GenBank/DDBJ whole genome shotgun (WGS) entry which is preliminary data.</text>
</comment>